<comment type="caution">
    <text evidence="1">The sequence shown here is derived from an EMBL/GenBank/DDBJ whole genome shotgun (WGS) entry which is preliminary data.</text>
</comment>
<protein>
    <submittedName>
        <fullName evidence="1">Uncharacterized protein</fullName>
    </submittedName>
</protein>
<sequence length="83" mass="9229">MLTLVQTLTSVETPTMNITVLDFGSEGLEIYKVHPDTIVDLLEEPLPPDHGCCRWINIKQPSPDAISILRVRTGLESLGLEKE</sequence>
<accession>A0A428NQ22</accession>
<keyword evidence="2" id="KW-1185">Reference proteome</keyword>
<evidence type="ECO:0000313" key="1">
    <source>
        <dbReference type="EMBL" id="RSL42898.1"/>
    </source>
</evidence>
<organism evidence="1 2">
    <name type="scientific">Fusarium duplospermum</name>
    <dbReference type="NCBI Taxonomy" id="1325734"/>
    <lineage>
        <taxon>Eukaryota</taxon>
        <taxon>Fungi</taxon>
        <taxon>Dikarya</taxon>
        <taxon>Ascomycota</taxon>
        <taxon>Pezizomycotina</taxon>
        <taxon>Sordariomycetes</taxon>
        <taxon>Hypocreomycetidae</taxon>
        <taxon>Hypocreales</taxon>
        <taxon>Nectriaceae</taxon>
        <taxon>Fusarium</taxon>
        <taxon>Fusarium solani species complex</taxon>
    </lineage>
</organism>
<evidence type="ECO:0000313" key="2">
    <source>
        <dbReference type="Proteomes" id="UP000288168"/>
    </source>
</evidence>
<dbReference type="Proteomes" id="UP000288168">
    <property type="component" value="Unassembled WGS sequence"/>
</dbReference>
<gene>
    <name evidence="1" type="ORF">CEP54_015306</name>
</gene>
<reference evidence="1 2" key="1">
    <citation type="submission" date="2017-06" db="EMBL/GenBank/DDBJ databases">
        <title>Comparative genomic analysis of Ambrosia Fusariam Clade fungi.</title>
        <authorList>
            <person name="Stajich J.E."/>
            <person name="Carrillo J."/>
            <person name="Kijimoto T."/>
            <person name="Eskalen A."/>
            <person name="O'Donnell K."/>
            <person name="Kasson M."/>
        </authorList>
    </citation>
    <scope>NUCLEOTIDE SEQUENCE [LARGE SCALE GENOMIC DNA]</scope>
    <source>
        <strain evidence="1 2">NRRL62584</strain>
    </source>
</reference>
<dbReference type="Gene3D" id="3.30.460.20">
    <property type="entry name" value="CorA soluble domain-like"/>
    <property type="match status" value="1"/>
</dbReference>
<name>A0A428NQ22_9HYPO</name>
<dbReference type="EMBL" id="NKCI01000345">
    <property type="protein sequence ID" value="RSL42898.1"/>
    <property type="molecule type" value="Genomic_DNA"/>
</dbReference>
<dbReference type="STRING" id="1325734.A0A428NQ22"/>
<dbReference type="AlphaFoldDB" id="A0A428NQ22"/>
<proteinExistence type="predicted"/>